<protein>
    <recommendedName>
        <fullName evidence="9">PARP-type domain-containing protein</fullName>
    </recommendedName>
</protein>
<evidence type="ECO:0000256" key="5">
    <source>
        <dbReference type="ARBA" id="ARBA00023242"/>
    </source>
</evidence>
<feature type="signal peptide" evidence="8">
    <location>
        <begin position="1"/>
        <end position="19"/>
    </location>
</feature>
<evidence type="ECO:0000256" key="7">
    <source>
        <dbReference type="SAM" id="MobiDB-lite"/>
    </source>
</evidence>
<name>A0A1Q9C842_SYMMI</name>
<comment type="subcellular location">
    <subcellularLocation>
        <location evidence="1">Nucleus</location>
    </subcellularLocation>
</comment>
<dbReference type="EMBL" id="LSRX01001527">
    <property type="protein sequence ID" value="OLP79088.1"/>
    <property type="molecule type" value="Genomic_DNA"/>
</dbReference>
<feature type="compositionally biased region" description="Basic and acidic residues" evidence="7">
    <location>
        <begin position="884"/>
        <end position="902"/>
    </location>
</feature>
<evidence type="ECO:0000256" key="3">
    <source>
        <dbReference type="ARBA" id="ARBA00022771"/>
    </source>
</evidence>
<reference evidence="10 11" key="1">
    <citation type="submission" date="2016-02" db="EMBL/GenBank/DDBJ databases">
        <title>Genome analysis of coral dinoflagellate symbionts highlights evolutionary adaptations to a symbiotic lifestyle.</title>
        <authorList>
            <person name="Aranda M."/>
            <person name="Li Y."/>
            <person name="Liew Y.J."/>
            <person name="Baumgarten S."/>
            <person name="Simakov O."/>
            <person name="Wilson M."/>
            <person name="Piel J."/>
            <person name="Ashoor H."/>
            <person name="Bougouffa S."/>
            <person name="Bajic V.B."/>
            <person name="Ryu T."/>
            <person name="Ravasi T."/>
            <person name="Bayer T."/>
            <person name="Micklem G."/>
            <person name="Kim H."/>
            <person name="Bhak J."/>
            <person name="Lajeunesse T.C."/>
            <person name="Voolstra C.R."/>
        </authorList>
    </citation>
    <scope>NUCLEOTIDE SEQUENCE [LARGE SCALE GENOMIC DNA]</scope>
    <source>
        <strain evidence="10 11">CCMP2467</strain>
    </source>
</reference>
<organism evidence="10 11">
    <name type="scientific">Symbiodinium microadriaticum</name>
    <name type="common">Dinoflagellate</name>
    <name type="synonym">Zooxanthella microadriatica</name>
    <dbReference type="NCBI Taxonomy" id="2951"/>
    <lineage>
        <taxon>Eukaryota</taxon>
        <taxon>Sar</taxon>
        <taxon>Alveolata</taxon>
        <taxon>Dinophyceae</taxon>
        <taxon>Suessiales</taxon>
        <taxon>Symbiodiniaceae</taxon>
        <taxon>Symbiodinium</taxon>
    </lineage>
</organism>
<dbReference type="SUPFAM" id="SSF47095">
    <property type="entry name" value="HMG-box"/>
    <property type="match status" value="1"/>
</dbReference>
<dbReference type="OrthoDB" id="448416at2759"/>
<dbReference type="Gene3D" id="3.30.1740.10">
    <property type="entry name" value="Zinc finger, PARP-type"/>
    <property type="match status" value="1"/>
</dbReference>
<dbReference type="GO" id="GO:0005634">
    <property type="term" value="C:nucleus"/>
    <property type="evidence" value="ECO:0007669"/>
    <property type="project" value="UniProtKB-SubCell"/>
</dbReference>
<evidence type="ECO:0000313" key="10">
    <source>
        <dbReference type="EMBL" id="OLP79088.1"/>
    </source>
</evidence>
<accession>A0A1Q9C842</accession>
<evidence type="ECO:0000256" key="2">
    <source>
        <dbReference type="ARBA" id="ARBA00022723"/>
    </source>
</evidence>
<gene>
    <name evidence="10" type="ORF">AK812_SmicGene40669</name>
</gene>
<keyword evidence="8" id="KW-0732">Signal</keyword>
<feature type="domain" description="PARP-type" evidence="9">
    <location>
        <begin position="1342"/>
        <end position="1417"/>
    </location>
</feature>
<dbReference type="SMART" id="SM01336">
    <property type="entry name" value="zf-PARP"/>
    <property type="match status" value="1"/>
</dbReference>
<keyword evidence="6" id="KW-0175">Coiled coil</keyword>
<dbReference type="GO" id="GO:0003677">
    <property type="term" value="F:DNA binding"/>
    <property type="evidence" value="ECO:0007669"/>
    <property type="project" value="InterPro"/>
</dbReference>
<keyword evidence="4" id="KW-0862">Zinc</keyword>
<evidence type="ECO:0000256" key="1">
    <source>
        <dbReference type="ARBA" id="ARBA00004123"/>
    </source>
</evidence>
<keyword evidence="5" id="KW-0539">Nucleus</keyword>
<dbReference type="InterPro" id="IPR036957">
    <property type="entry name" value="Znf_PARP_sf"/>
</dbReference>
<evidence type="ECO:0000256" key="4">
    <source>
        <dbReference type="ARBA" id="ARBA00022833"/>
    </source>
</evidence>
<dbReference type="SUPFAM" id="SSF57716">
    <property type="entry name" value="Glucocorticoid receptor-like (DNA-binding domain)"/>
    <property type="match status" value="1"/>
</dbReference>
<evidence type="ECO:0000256" key="8">
    <source>
        <dbReference type="SAM" id="SignalP"/>
    </source>
</evidence>
<keyword evidence="3" id="KW-0863">Zinc-finger</keyword>
<feature type="compositionally biased region" description="Polar residues" evidence="7">
    <location>
        <begin position="205"/>
        <end position="215"/>
    </location>
</feature>
<dbReference type="Proteomes" id="UP000186817">
    <property type="component" value="Unassembled WGS sequence"/>
</dbReference>
<keyword evidence="11" id="KW-1185">Reference proteome</keyword>
<dbReference type="InterPro" id="IPR001510">
    <property type="entry name" value="Znf_PARP"/>
</dbReference>
<feature type="compositionally biased region" description="Basic and acidic residues" evidence="7">
    <location>
        <begin position="221"/>
        <end position="239"/>
    </location>
</feature>
<evidence type="ECO:0000259" key="9">
    <source>
        <dbReference type="PROSITE" id="PS50064"/>
    </source>
</evidence>
<evidence type="ECO:0000256" key="6">
    <source>
        <dbReference type="SAM" id="Coils"/>
    </source>
</evidence>
<keyword evidence="2" id="KW-0479">Metal-binding</keyword>
<dbReference type="CDD" id="cd00084">
    <property type="entry name" value="HMG-box_SF"/>
    <property type="match status" value="1"/>
</dbReference>
<dbReference type="GO" id="GO:0008270">
    <property type="term" value="F:zinc ion binding"/>
    <property type="evidence" value="ECO:0007669"/>
    <property type="project" value="UniProtKB-KW"/>
</dbReference>
<feature type="non-terminal residue" evidence="10">
    <location>
        <position position="1439"/>
    </location>
</feature>
<comment type="caution">
    <text evidence="10">The sequence shown here is derived from an EMBL/GenBank/DDBJ whole genome shotgun (WGS) entry which is preliminary data.</text>
</comment>
<sequence>MLSKIGAIFLASCLAAAWSSDMPLAPKSLARFTKPCQHGDMCPSDRDIGDVNALLQHRWPRRVRQRRRRRTRFHRQRRFHPHYYGRYYGARTTSTTTVAEFCGDEFPDMIITGVIDGPLPEGEPKAMELYVVRDIPDLTIWGLELASNGANSTGSPSFTFPSGTAAEGDFIYVATETPNFNAFFGFDPNFTNIVLNVNGNDGCTSPTWPSTSSGKQVRRNNNHDHTDDDNDDDHKDYNDESANDKARIVAEEVQDQELFMDLKFEELASSVRKDTEALRMQLDDSEARNLVLQLQLRQELRISPFEPLPTARVLPVQHLPESLMPTSPADSAASTKMTEAVRGVGERWLSIGCPSNVADDPRWRTLVFVGDSLKANDAAWKHEKHRLQAGREAGNELAHRTLGLRFRCANHQLALTRKPVILSMGQYWPTLVRLGHLYEVSSFQRGVAGALISLVKKPGQFQRVVAFAAPTNESWKRRSAWIQRKFQSRSKGTLKAVENLLAFCNADTRTDVVTHCCVTQVDGQPCCQSEQDALCKFLSLVVPVFAKGYPTPLLYRFKHYGPASSFVKLGCTLHNLLPRALQELVQMKEADMDSDLARYVDVFLHEKPGSADVNALGLEELENALAAAVDTDRNFALHNGVRRRKVASEMNQASFCETCLLVDALIQPIEHAGNVLFGHSDMLHKINFLGTGHPDWVALCDKARQCFFHIVSGDLGRELLREYMHLWLRGLGEEADELGCGATAAAQKLFASLVVFCSDIHRRFIHDFASPPFSLFRLVDLDTKAFVSAWSTVEHKASCCAACVDMPFTAGLLQAYAGVAAMTLQDQGVVRAEVQALLNDVAMSTPLSSDSVELKNGQTQWVIGKRGSTSVRGPHAGIRKRPLTSRETKTQTASRIRESQDRKQRRISGWNTFQRHHMQNISLSREAFAAKITQLSAAWKALPPEEREAFEVMARTQQAGLDDLSARPLPTAEQAALELVANELPPAASMGSHDMPEQEPKQVSAWRNAAKKISSRRLARNREAYESHPVWLDKITQLGDANGALKAALIDLVSADGDIDSFLEKSLHKCLTTTDTADALAGDVKQCLPYLCKDSPTYSLVQRWQRVLHQHLQKASIKPGALLTFKARTKADLSITHYLLGVALQRPLLLTLLEVTLSSSEVRPLLEDGVPAVCTASEMFLALLKDRRDQDAPPGVQVDVRPCRASLEPKGGLRVTCRDQFYSFDLNQAPEPNPKPKMQATKLPFGLRPLKRQKRKKEDEVADIDDIDMNLEEDETADIDINLESESMAPAFDVVCENTALQEVEAEQQKADELRQEVAEAHRAQQHPSSGSTFFSKDLGVADAGFAATGRAICLSCKRPIAKGSIRFAFNHNRSRPHGWLHSDCVSRHVLETNTQQESVRRLLQLSGLGDKAIRDKVGELLAVIRREQGQRIRRDAAS</sequence>
<feature type="region of interest" description="Disordered" evidence="7">
    <location>
        <begin position="205"/>
        <end position="239"/>
    </location>
</feature>
<feature type="coiled-coil region" evidence="6">
    <location>
        <begin position="1297"/>
        <end position="1324"/>
    </location>
</feature>
<proteinExistence type="predicted"/>
<evidence type="ECO:0000313" key="11">
    <source>
        <dbReference type="Proteomes" id="UP000186817"/>
    </source>
</evidence>
<feature type="chain" id="PRO_5012344616" description="PARP-type domain-containing protein" evidence="8">
    <location>
        <begin position="20"/>
        <end position="1439"/>
    </location>
</feature>
<feature type="region of interest" description="Disordered" evidence="7">
    <location>
        <begin position="872"/>
        <end position="905"/>
    </location>
</feature>
<dbReference type="PROSITE" id="PS50064">
    <property type="entry name" value="ZF_PARP_2"/>
    <property type="match status" value="1"/>
</dbReference>
<dbReference type="InterPro" id="IPR036910">
    <property type="entry name" value="HMG_box_dom_sf"/>
</dbReference>